<geneLocation type="plasmid" evidence="1">
    <name>unnamed1</name>
</geneLocation>
<accession>A0A1B2ESI2</accession>
<evidence type="ECO:0008006" key="2">
    <source>
        <dbReference type="Google" id="ProtNLM"/>
    </source>
</evidence>
<keyword evidence="1" id="KW-0614">Plasmid</keyword>
<name>A0A1B2ESI2_9HYPH</name>
<dbReference type="EMBL" id="CP016617">
    <property type="protein sequence ID" value="ANY82919.1"/>
    <property type="molecule type" value="Genomic_DNA"/>
</dbReference>
<organism evidence="1">
    <name type="scientific">Microvirga ossetica</name>
    <dbReference type="NCBI Taxonomy" id="1882682"/>
    <lineage>
        <taxon>Bacteria</taxon>
        <taxon>Pseudomonadati</taxon>
        <taxon>Pseudomonadota</taxon>
        <taxon>Alphaproteobacteria</taxon>
        <taxon>Hyphomicrobiales</taxon>
        <taxon>Methylobacteriaceae</taxon>
        <taxon>Microvirga</taxon>
    </lineage>
</organism>
<evidence type="ECO:0000313" key="1">
    <source>
        <dbReference type="EMBL" id="ANY82919.1"/>
    </source>
</evidence>
<dbReference type="KEGG" id="moc:BB934_32380"/>
<sequence>MFITRQRRGLTPTIKRELRRRSAIEPMIRHMKADGRRGRNHLFGAVRHNLRMILNCLRLFVA</sequence>
<gene>
    <name evidence="1" type="ORF">BB934_32380</name>
</gene>
<proteinExistence type="predicted"/>
<protein>
    <recommendedName>
        <fullName evidence="2">Transposase DDE domain-containing protein</fullName>
    </recommendedName>
</protein>
<dbReference type="AlphaFoldDB" id="A0A1B2ESI2"/>
<reference evidence="1" key="1">
    <citation type="submission" date="2016-07" db="EMBL/GenBank/DDBJ databases">
        <title>Microvirga ossetica sp. nov. a new species of rhizobia isolated from root nodules of the legume species Vicia alpestris Steven originated from North Ossetia region in the Caucasus.</title>
        <authorList>
            <person name="Safronova V.I."/>
            <person name="Kuznetsova I.G."/>
            <person name="Sazanova A.L."/>
            <person name="Belimov A."/>
            <person name="Andronov E."/>
            <person name="Osledkin Y.S."/>
            <person name="Onishchuk O.P."/>
            <person name="Kurchak O.N."/>
            <person name="Shaposhnikov A.I."/>
            <person name="Willems A."/>
            <person name="Tikhonovich I.A."/>
        </authorList>
    </citation>
    <scope>NUCLEOTIDE SEQUENCE [LARGE SCALE GENOMIC DNA]</scope>
    <source>
        <strain evidence="1">V5/3M</strain>
        <plasmid evidence="1">unnamed1</plasmid>
    </source>
</reference>